<evidence type="ECO:0000313" key="3">
    <source>
        <dbReference type="EMBL" id="GAA4700627.1"/>
    </source>
</evidence>
<evidence type="ECO:0000259" key="2">
    <source>
        <dbReference type="Pfam" id="PF21537"/>
    </source>
</evidence>
<feature type="domain" description="DUF1980" evidence="2">
    <location>
        <begin position="180"/>
        <end position="266"/>
    </location>
</feature>
<keyword evidence="1" id="KW-0472">Membrane</keyword>
<protein>
    <recommendedName>
        <fullName evidence="2">DUF1980 domain-containing protein</fullName>
    </recommendedName>
</protein>
<dbReference type="Pfam" id="PF21537">
    <property type="entry name" value="DUF1980_C"/>
    <property type="match status" value="1"/>
</dbReference>
<dbReference type="RefSeq" id="WP_345382641.1">
    <property type="nucleotide sequence ID" value="NZ_BAABIC010000015.1"/>
</dbReference>
<dbReference type="InterPro" id="IPR048447">
    <property type="entry name" value="DUF1980_C"/>
</dbReference>
<sequence>MNRLVAPILLFVLGAVAVQLVVFGNYVDYVRPGHGPLLAIAGALLMAAGLWGVVAGLRAASGASAEEPASAARLARARAHTRGPLAADRATLERLRAEEQAEGHDHSRLPGVGWLLVLPVFLVLLVPPPALGAFAAGRAGAEVPRPAAVATDRLAGPDPVPVELHDYAERAAWDEGRTLAGHSVVLTGFVTPREGGGWYLSRMVISCCAADARSYLVEVAGAAAAEVPTRNSWQQVTGTYTPGDGPHAARITAQQVRSVTAPQDPYELP</sequence>
<comment type="caution">
    <text evidence="3">The sequence shown here is derived from an EMBL/GenBank/DDBJ whole genome shotgun (WGS) entry which is preliminary data.</text>
</comment>
<gene>
    <name evidence="3" type="ORF">GCM10023215_44280</name>
</gene>
<dbReference type="EMBL" id="BAABIC010000015">
    <property type="protein sequence ID" value="GAA4700627.1"/>
    <property type="molecule type" value="Genomic_DNA"/>
</dbReference>
<name>A0ABP8X5L1_9PSEU</name>
<dbReference type="Proteomes" id="UP001500325">
    <property type="component" value="Unassembled WGS sequence"/>
</dbReference>
<accession>A0ABP8X5L1</accession>
<keyword evidence="4" id="KW-1185">Reference proteome</keyword>
<reference evidence="4" key="1">
    <citation type="journal article" date="2019" name="Int. J. Syst. Evol. Microbiol.">
        <title>The Global Catalogue of Microorganisms (GCM) 10K type strain sequencing project: providing services to taxonomists for standard genome sequencing and annotation.</title>
        <authorList>
            <consortium name="The Broad Institute Genomics Platform"/>
            <consortium name="The Broad Institute Genome Sequencing Center for Infectious Disease"/>
            <person name="Wu L."/>
            <person name="Ma J."/>
        </authorList>
    </citation>
    <scope>NUCLEOTIDE SEQUENCE [LARGE SCALE GENOMIC DNA]</scope>
    <source>
        <strain evidence="4">JCM 18055</strain>
    </source>
</reference>
<keyword evidence="1" id="KW-0812">Transmembrane</keyword>
<dbReference type="InterPro" id="IPR015402">
    <property type="entry name" value="DUF1980"/>
</dbReference>
<feature type="transmembrane region" description="Helical" evidence="1">
    <location>
        <begin position="114"/>
        <end position="136"/>
    </location>
</feature>
<organism evidence="3 4">
    <name type="scientific">Pseudonocardia yuanmonensis</name>
    <dbReference type="NCBI Taxonomy" id="1095914"/>
    <lineage>
        <taxon>Bacteria</taxon>
        <taxon>Bacillati</taxon>
        <taxon>Actinomycetota</taxon>
        <taxon>Actinomycetes</taxon>
        <taxon>Pseudonocardiales</taxon>
        <taxon>Pseudonocardiaceae</taxon>
        <taxon>Pseudonocardia</taxon>
    </lineage>
</organism>
<evidence type="ECO:0000256" key="1">
    <source>
        <dbReference type="SAM" id="Phobius"/>
    </source>
</evidence>
<feature type="transmembrane region" description="Helical" evidence="1">
    <location>
        <begin position="36"/>
        <end position="57"/>
    </location>
</feature>
<dbReference type="NCBIfam" id="TIGR03943">
    <property type="entry name" value="TIGR03943 family putative permease subunit"/>
    <property type="match status" value="1"/>
</dbReference>
<keyword evidence="1" id="KW-1133">Transmembrane helix</keyword>
<proteinExistence type="predicted"/>
<evidence type="ECO:0000313" key="4">
    <source>
        <dbReference type="Proteomes" id="UP001500325"/>
    </source>
</evidence>